<keyword evidence="3 8" id="KW-0132">Cell division</keyword>
<keyword evidence="7 8" id="KW-0131">Cell cycle</keyword>
<evidence type="ECO:0000313" key="10">
    <source>
        <dbReference type="EMBL" id="ROQ20834.1"/>
    </source>
</evidence>
<proteinExistence type="inferred from homology"/>
<dbReference type="RefSeq" id="WP_123637924.1">
    <property type="nucleotide sequence ID" value="NZ_RJUK01000001.1"/>
</dbReference>
<dbReference type="AlphaFoldDB" id="A0A3N1NM11"/>
<keyword evidence="2 8" id="KW-1003">Cell membrane</keyword>
<comment type="subunit">
    <text evidence="8">Part of a complex composed of FtsB, FtsL and FtsQ.</text>
</comment>
<evidence type="ECO:0000256" key="8">
    <source>
        <dbReference type="HAMAP-Rule" id="MF_00910"/>
    </source>
</evidence>
<name>A0A3N1NM11_9GAMM</name>
<dbReference type="Proteomes" id="UP000273643">
    <property type="component" value="Unassembled WGS sequence"/>
</dbReference>
<keyword evidence="6 8" id="KW-0472">Membrane</keyword>
<gene>
    <name evidence="8" type="primary">ftsL</name>
    <name evidence="10" type="ORF">EDC38_1451</name>
</gene>
<comment type="function">
    <text evidence="8">Essential cell division protein. May link together the upstream cell division proteins, which are predominantly cytoplasmic, with the downstream cell division proteins, which are predominantly periplasmic.</text>
</comment>
<dbReference type="GO" id="GO:0032153">
    <property type="term" value="C:cell division site"/>
    <property type="evidence" value="ECO:0007669"/>
    <property type="project" value="UniProtKB-UniRule"/>
</dbReference>
<dbReference type="PANTHER" id="PTHR37479">
    <property type="entry name" value="CELL DIVISION PROTEIN FTSL"/>
    <property type="match status" value="1"/>
</dbReference>
<evidence type="ECO:0000256" key="5">
    <source>
        <dbReference type="ARBA" id="ARBA00022989"/>
    </source>
</evidence>
<comment type="similarity">
    <text evidence="8">Belongs to the FtsL family.</text>
</comment>
<reference evidence="10 11" key="1">
    <citation type="submission" date="2018-11" db="EMBL/GenBank/DDBJ databases">
        <title>Genomic Encyclopedia of Type Strains, Phase IV (KMG-IV): sequencing the most valuable type-strain genomes for metagenomic binning, comparative biology and taxonomic classification.</title>
        <authorList>
            <person name="Goeker M."/>
        </authorList>
    </citation>
    <scope>NUCLEOTIDE SEQUENCE [LARGE SCALE GENOMIC DNA]</scope>
    <source>
        <strain evidence="10 11">DSM 16974</strain>
    </source>
</reference>
<dbReference type="OrthoDB" id="5298556at2"/>
<dbReference type="PANTHER" id="PTHR37479:SF1">
    <property type="entry name" value="CELL DIVISION PROTEIN FTSL"/>
    <property type="match status" value="1"/>
</dbReference>
<accession>A0A3N1NM11</accession>
<keyword evidence="4 8" id="KW-0812">Transmembrane</keyword>
<dbReference type="Pfam" id="PF04999">
    <property type="entry name" value="FtsL"/>
    <property type="match status" value="1"/>
</dbReference>
<dbReference type="HAMAP" id="MF_00910">
    <property type="entry name" value="FtsL"/>
    <property type="match status" value="1"/>
</dbReference>
<comment type="subcellular location">
    <subcellularLocation>
        <location evidence="8">Cell inner membrane</location>
        <topology evidence="8">Single-pass type II membrane protein</topology>
    </subcellularLocation>
    <subcellularLocation>
        <location evidence="1">Cell membrane</location>
        <topology evidence="1">Single-pass type II membrane protein</topology>
    </subcellularLocation>
    <text evidence="8">Localizes to the division septum where it forms a ring structure.</text>
</comment>
<evidence type="ECO:0000256" key="9">
    <source>
        <dbReference type="NCBIfam" id="TIGR02209"/>
    </source>
</evidence>
<protein>
    <recommendedName>
        <fullName evidence="8 9">Cell division protein FtsL</fullName>
    </recommendedName>
</protein>
<sequence>MSHNTSNALHSRRGITLAVAVAWVLVVLSALAVIASTHQTRQRVDRLETLRREAAELQVVWGQYMLEQSTWAAYGRVEQMARDELAMRLPDDDDIVMVIHE</sequence>
<evidence type="ECO:0000256" key="1">
    <source>
        <dbReference type="ARBA" id="ARBA00004401"/>
    </source>
</evidence>
<dbReference type="EMBL" id="RJUK01000001">
    <property type="protein sequence ID" value="ROQ20834.1"/>
    <property type="molecule type" value="Genomic_DNA"/>
</dbReference>
<organism evidence="10 11">
    <name type="scientific">Marinimicrobium koreense</name>
    <dbReference type="NCBI Taxonomy" id="306545"/>
    <lineage>
        <taxon>Bacteria</taxon>
        <taxon>Pseudomonadati</taxon>
        <taxon>Pseudomonadota</taxon>
        <taxon>Gammaproteobacteria</taxon>
        <taxon>Cellvibrionales</taxon>
        <taxon>Cellvibrionaceae</taxon>
        <taxon>Marinimicrobium</taxon>
    </lineage>
</organism>
<evidence type="ECO:0000256" key="2">
    <source>
        <dbReference type="ARBA" id="ARBA00022475"/>
    </source>
</evidence>
<evidence type="ECO:0000256" key="4">
    <source>
        <dbReference type="ARBA" id="ARBA00022692"/>
    </source>
</evidence>
<dbReference type="NCBIfam" id="TIGR02209">
    <property type="entry name" value="ftsL_broad"/>
    <property type="match status" value="1"/>
</dbReference>
<keyword evidence="8" id="KW-0997">Cell inner membrane</keyword>
<dbReference type="InterPro" id="IPR011922">
    <property type="entry name" value="Cell_div_FtsL"/>
</dbReference>
<dbReference type="GO" id="GO:0043093">
    <property type="term" value="P:FtsZ-dependent cytokinesis"/>
    <property type="evidence" value="ECO:0007669"/>
    <property type="project" value="UniProtKB-UniRule"/>
</dbReference>
<evidence type="ECO:0000256" key="6">
    <source>
        <dbReference type="ARBA" id="ARBA00023136"/>
    </source>
</evidence>
<dbReference type="GO" id="GO:0005886">
    <property type="term" value="C:plasma membrane"/>
    <property type="evidence" value="ECO:0007669"/>
    <property type="project" value="UniProtKB-SubCell"/>
</dbReference>
<keyword evidence="11" id="KW-1185">Reference proteome</keyword>
<evidence type="ECO:0000256" key="7">
    <source>
        <dbReference type="ARBA" id="ARBA00023306"/>
    </source>
</evidence>
<evidence type="ECO:0000313" key="11">
    <source>
        <dbReference type="Proteomes" id="UP000273643"/>
    </source>
</evidence>
<evidence type="ECO:0000256" key="3">
    <source>
        <dbReference type="ARBA" id="ARBA00022618"/>
    </source>
</evidence>
<comment type="caution">
    <text evidence="10">The sequence shown here is derived from an EMBL/GenBank/DDBJ whole genome shotgun (WGS) entry which is preliminary data.</text>
</comment>
<keyword evidence="5 8" id="KW-1133">Transmembrane helix</keyword>